<protein>
    <recommendedName>
        <fullName evidence="5">Fungal N-terminal domain-containing protein</fullName>
    </recommendedName>
</protein>
<feature type="compositionally biased region" description="Polar residues" evidence="1">
    <location>
        <begin position="444"/>
        <end position="453"/>
    </location>
</feature>
<keyword evidence="2" id="KW-0732">Signal</keyword>
<dbReference type="EMBL" id="ML119678">
    <property type="protein sequence ID" value="RPA81622.1"/>
    <property type="molecule type" value="Genomic_DNA"/>
</dbReference>
<feature type="region of interest" description="Disordered" evidence="1">
    <location>
        <begin position="246"/>
        <end position="285"/>
    </location>
</feature>
<evidence type="ECO:0000256" key="1">
    <source>
        <dbReference type="SAM" id="MobiDB-lite"/>
    </source>
</evidence>
<organism evidence="3 4">
    <name type="scientific">Ascobolus immersus RN42</name>
    <dbReference type="NCBI Taxonomy" id="1160509"/>
    <lineage>
        <taxon>Eukaryota</taxon>
        <taxon>Fungi</taxon>
        <taxon>Dikarya</taxon>
        <taxon>Ascomycota</taxon>
        <taxon>Pezizomycotina</taxon>
        <taxon>Pezizomycetes</taxon>
        <taxon>Pezizales</taxon>
        <taxon>Ascobolaceae</taxon>
        <taxon>Ascobolus</taxon>
    </lineage>
</organism>
<name>A0A3N4I6A9_ASCIM</name>
<gene>
    <name evidence="3" type="ORF">BJ508DRAFT_326308</name>
</gene>
<feature type="compositionally biased region" description="Basic and acidic residues" evidence="1">
    <location>
        <begin position="410"/>
        <end position="422"/>
    </location>
</feature>
<feature type="region of interest" description="Disordered" evidence="1">
    <location>
        <begin position="317"/>
        <end position="374"/>
    </location>
</feature>
<proteinExistence type="predicted"/>
<dbReference type="AlphaFoldDB" id="A0A3N4I6A9"/>
<feature type="region of interest" description="Disordered" evidence="1">
    <location>
        <begin position="596"/>
        <end position="624"/>
    </location>
</feature>
<evidence type="ECO:0008006" key="5">
    <source>
        <dbReference type="Google" id="ProtNLM"/>
    </source>
</evidence>
<feature type="compositionally biased region" description="Low complexity" evidence="1">
    <location>
        <begin position="317"/>
        <end position="327"/>
    </location>
</feature>
<feature type="compositionally biased region" description="Polar residues" evidence="1">
    <location>
        <begin position="330"/>
        <end position="346"/>
    </location>
</feature>
<feature type="compositionally biased region" description="Acidic residues" evidence="1">
    <location>
        <begin position="255"/>
        <end position="281"/>
    </location>
</feature>
<dbReference type="Proteomes" id="UP000275078">
    <property type="component" value="Unassembled WGS sequence"/>
</dbReference>
<reference evidence="3 4" key="1">
    <citation type="journal article" date="2018" name="Nat. Ecol. Evol.">
        <title>Pezizomycetes genomes reveal the molecular basis of ectomycorrhizal truffle lifestyle.</title>
        <authorList>
            <person name="Murat C."/>
            <person name="Payen T."/>
            <person name="Noel B."/>
            <person name="Kuo A."/>
            <person name="Morin E."/>
            <person name="Chen J."/>
            <person name="Kohler A."/>
            <person name="Krizsan K."/>
            <person name="Balestrini R."/>
            <person name="Da Silva C."/>
            <person name="Montanini B."/>
            <person name="Hainaut M."/>
            <person name="Levati E."/>
            <person name="Barry K.W."/>
            <person name="Belfiori B."/>
            <person name="Cichocki N."/>
            <person name="Clum A."/>
            <person name="Dockter R.B."/>
            <person name="Fauchery L."/>
            <person name="Guy J."/>
            <person name="Iotti M."/>
            <person name="Le Tacon F."/>
            <person name="Lindquist E.A."/>
            <person name="Lipzen A."/>
            <person name="Malagnac F."/>
            <person name="Mello A."/>
            <person name="Molinier V."/>
            <person name="Miyauchi S."/>
            <person name="Poulain J."/>
            <person name="Riccioni C."/>
            <person name="Rubini A."/>
            <person name="Sitrit Y."/>
            <person name="Splivallo R."/>
            <person name="Traeger S."/>
            <person name="Wang M."/>
            <person name="Zifcakova L."/>
            <person name="Wipf D."/>
            <person name="Zambonelli A."/>
            <person name="Paolocci F."/>
            <person name="Nowrousian M."/>
            <person name="Ottonello S."/>
            <person name="Baldrian P."/>
            <person name="Spatafora J.W."/>
            <person name="Henrissat B."/>
            <person name="Nagy L.G."/>
            <person name="Aury J.M."/>
            <person name="Wincker P."/>
            <person name="Grigoriev I.V."/>
            <person name="Bonfante P."/>
            <person name="Martin F.M."/>
        </authorList>
    </citation>
    <scope>NUCLEOTIDE SEQUENCE [LARGE SCALE GENOMIC DNA]</scope>
    <source>
        <strain evidence="3 4">RN42</strain>
    </source>
</reference>
<feature type="signal peptide" evidence="2">
    <location>
        <begin position="1"/>
        <end position="28"/>
    </location>
</feature>
<feature type="region of interest" description="Disordered" evidence="1">
    <location>
        <begin position="638"/>
        <end position="659"/>
    </location>
</feature>
<feature type="region of interest" description="Disordered" evidence="1">
    <location>
        <begin position="409"/>
        <end position="479"/>
    </location>
</feature>
<sequence length="711" mass="79467">MTGALLTVLPSVIATGATLLQLLEDMRSAPIDISEIKREMSQLCPIIERLRVSQTDSRSTSAASLGQVCLRISATQVGDQHLWKENETNLAALLYSCRVIFWQTTKLLERYSGDSEKRIFAKHVDRIMWMLEGQRKADKLMRRLETNKSTLSIAVGLITQSTVERAGHRLEELYENTQLILAQIGTVMGRLDQEEASSALVKGSSENSLLIRRYLESASSYAESIISGSISTCEYYPRSRGYAVKYSHQPKKEQPEDEDWESDDEQPEEQQSDEKGFEDDQPDKYQYADSEGICYSAGKTGKLSQYAESICESVVTSESTSDATAESKSNEGGSANLYTVAPNTRESPVAAEEATGNMDSTISQTNETESNSKLERITLFNQEAPYRVVDPLRKHGIYRERSPLQSIIRWHRDMQEGPHFESDSDYESPGDGPSCESPPRAVRSSHNFMQIRQQFEADPDCKRSEDGAICESPPLQSVMRRHRDMQEKLEVEFDIDLDCESAGDSDGAIREPPESPQPVSRWYKDMQIEEDQLEPESDPHCNILRGVAIHESPLESVESWDGDKKELVEPEVNMINRESSRAGHGAGRYLSLQAVKSRDCGMQRRPESVTDPASKGPGDGPIHELPLRRAVKSCQWDDDVQEVQSSKPDHDKSLGHSTSPKSLLDCFIPKPTILTAEEVIRLGTVSVLDCFIPSSTPLLSLEEIDQLTSSL</sequence>
<evidence type="ECO:0000313" key="4">
    <source>
        <dbReference type="Proteomes" id="UP000275078"/>
    </source>
</evidence>
<feature type="region of interest" description="Disordered" evidence="1">
    <location>
        <begin position="500"/>
        <end position="520"/>
    </location>
</feature>
<feature type="compositionally biased region" description="Basic and acidic residues" evidence="1">
    <location>
        <begin position="596"/>
        <end position="608"/>
    </location>
</feature>
<keyword evidence="4" id="KW-1185">Reference proteome</keyword>
<accession>A0A3N4I6A9</accession>
<dbReference type="STRING" id="1160509.A0A3N4I6A9"/>
<feature type="compositionally biased region" description="Polar residues" evidence="1">
    <location>
        <begin position="357"/>
        <end position="369"/>
    </location>
</feature>
<evidence type="ECO:0000256" key="2">
    <source>
        <dbReference type="SAM" id="SignalP"/>
    </source>
</evidence>
<evidence type="ECO:0000313" key="3">
    <source>
        <dbReference type="EMBL" id="RPA81622.1"/>
    </source>
</evidence>
<feature type="chain" id="PRO_5017974051" description="Fungal N-terminal domain-containing protein" evidence="2">
    <location>
        <begin position="29"/>
        <end position="711"/>
    </location>
</feature>